<dbReference type="Proteomes" id="UP001266305">
    <property type="component" value="Unassembled WGS sequence"/>
</dbReference>
<keyword evidence="3" id="KW-1185">Reference proteome</keyword>
<sequence>IRDATKRRGGVVNGVSSVRVSRISTRSSLANSRGRRLPAGQRRTVSPGFS</sequence>
<evidence type="ECO:0000313" key="2">
    <source>
        <dbReference type="EMBL" id="KAK2084808.1"/>
    </source>
</evidence>
<dbReference type="EMBL" id="JASSZA010000022">
    <property type="protein sequence ID" value="KAK2084808.1"/>
    <property type="molecule type" value="Genomic_DNA"/>
</dbReference>
<name>A0ABQ9TJA5_SAGOE</name>
<reference evidence="2 3" key="1">
    <citation type="submission" date="2023-05" db="EMBL/GenBank/DDBJ databases">
        <title>B98-5 Cell Line De Novo Hybrid Assembly: An Optical Mapping Approach.</title>
        <authorList>
            <person name="Kananen K."/>
            <person name="Auerbach J.A."/>
            <person name="Kautto E."/>
            <person name="Blachly J.S."/>
        </authorList>
    </citation>
    <scope>NUCLEOTIDE SEQUENCE [LARGE SCALE GENOMIC DNA]</scope>
    <source>
        <strain evidence="2">B95-8</strain>
        <tissue evidence="2">Cell line</tissue>
    </source>
</reference>
<comment type="caution">
    <text evidence="2">The sequence shown here is derived from an EMBL/GenBank/DDBJ whole genome shotgun (WGS) entry which is preliminary data.</text>
</comment>
<accession>A0ABQ9TJA5</accession>
<gene>
    <name evidence="2" type="ORF">P7K49_037841</name>
</gene>
<evidence type="ECO:0000256" key="1">
    <source>
        <dbReference type="SAM" id="MobiDB-lite"/>
    </source>
</evidence>
<evidence type="ECO:0000313" key="3">
    <source>
        <dbReference type="Proteomes" id="UP001266305"/>
    </source>
</evidence>
<feature type="non-terminal residue" evidence="2">
    <location>
        <position position="1"/>
    </location>
</feature>
<feature type="region of interest" description="Disordered" evidence="1">
    <location>
        <begin position="22"/>
        <end position="50"/>
    </location>
</feature>
<proteinExistence type="predicted"/>
<protein>
    <submittedName>
        <fullName evidence="2">Uncharacterized protein</fullName>
    </submittedName>
</protein>
<organism evidence="2 3">
    <name type="scientific">Saguinus oedipus</name>
    <name type="common">Cotton-top tamarin</name>
    <name type="synonym">Oedipomidas oedipus</name>
    <dbReference type="NCBI Taxonomy" id="9490"/>
    <lineage>
        <taxon>Eukaryota</taxon>
        <taxon>Metazoa</taxon>
        <taxon>Chordata</taxon>
        <taxon>Craniata</taxon>
        <taxon>Vertebrata</taxon>
        <taxon>Euteleostomi</taxon>
        <taxon>Mammalia</taxon>
        <taxon>Eutheria</taxon>
        <taxon>Euarchontoglires</taxon>
        <taxon>Primates</taxon>
        <taxon>Haplorrhini</taxon>
        <taxon>Platyrrhini</taxon>
        <taxon>Cebidae</taxon>
        <taxon>Callitrichinae</taxon>
        <taxon>Saguinus</taxon>
    </lineage>
</organism>